<dbReference type="Pfam" id="PF03795">
    <property type="entry name" value="YCII"/>
    <property type="match status" value="1"/>
</dbReference>
<gene>
    <name evidence="3" type="ORF">FVP33_12235</name>
</gene>
<dbReference type="AlphaFoldDB" id="A0A5C8UR06"/>
<dbReference type="InterPro" id="IPR005545">
    <property type="entry name" value="YCII"/>
</dbReference>
<dbReference type="SUPFAM" id="SSF54909">
    <property type="entry name" value="Dimeric alpha+beta barrel"/>
    <property type="match status" value="1"/>
</dbReference>
<sequence length="112" mass="12559">MEYLLFICSDPAAPTYVPEEDNIQEWVAEMEGRGVTRAGDRLRPVADATTVTVRDGELIVSDGPFAETKEWIAGFDLIDCSDLDEAIEIASKHPMARFGKIEIRPIWPFDTE</sequence>
<proteinExistence type="inferred from homology"/>
<reference evidence="3 4" key="1">
    <citation type="submission" date="2019-08" db="EMBL/GenBank/DDBJ databases">
        <title>Bacterial whole genome sequence for Glaciihabitans sp. CHu50b-6-2.</title>
        <authorList>
            <person name="Jin L."/>
        </authorList>
    </citation>
    <scope>NUCLEOTIDE SEQUENCE [LARGE SCALE GENOMIC DNA]</scope>
    <source>
        <strain evidence="3 4">CHu50b-6-2</strain>
    </source>
</reference>
<dbReference type="Gene3D" id="3.30.70.1060">
    <property type="entry name" value="Dimeric alpha+beta barrel"/>
    <property type="match status" value="1"/>
</dbReference>
<name>A0A5C8UR06_9MICO</name>
<evidence type="ECO:0000313" key="4">
    <source>
        <dbReference type="Proteomes" id="UP000321379"/>
    </source>
</evidence>
<keyword evidence="4" id="KW-1185">Reference proteome</keyword>
<dbReference type="PANTHER" id="PTHR35174">
    <property type="entry name" value="BLL7171 PROTEIN-RELATED"/>
    <property type="match status" value="1"/>
</dbReference>
<protein>
    <recommendedName>
        <fullName evidence="2">YCII-related domain-containing protein</fullName>
    </recommendedName>
</protein>
<dbReference type="RefSeq" id="WP_147783942.1">
    <property type="nucleotide sequence ID" value="NZ_VRMG01000008.1"/>
</dbReference>
<dbReference type="InterPro" id="IPR011008">
    <property type="entry name" value="Dimeric_a/b-barrel"/>
</dbReference>
<evidence type="ECO:0000259" key="2">
    <source>
        <dbReference type="Pfam" id="PF03795"/>
    </source>
</evidence>
<dbReference type="PANTHER" id="PTHR35174:SF3">
    <property type="entry name" value="BLL7171 PROTEIN"/>
    <property type="match status" value="1"/>
</dbReference>
<comment type="caution">
    <text evidence="3">The sequence shown here is derived from an EMBL/GenBank/DDBJ whole genome shotgun (WGS) entry which is preliminary data.</text>
</comment>
<accession>A0A5C8UR06</accession>
<evidence type="ECO:0000313" key="3">
    <source>
        <dbReference type="EMBL" id="TXN29899.1"/>
    </source>
</evidence>
<feature type="domain" description="YCII-related" evidence="2">
    <location>
        <begin position="1"/>
        <end position="109"/>
    </location>
</feature>
<dbReference type="EMBL" id="VRMG01000008">
    <property type="protein sequence ID" value="TXN29899.1"/>
    <property type="molecule type" value="Genomic_DNA"/>
</dbReference>
<evidence type="ECO:0000256" key="1">
    <source>
        <dbReference type="ARBA" id="ARBA00007689"/>
    </source>
</evidence>
<organism evidence="3 4">
    <name type="scientific">Lacisediminihabitans profunda</name>
    <dbReference type="NCBI Taxonomy" id="2594790"/>
    <lineage>
        <taxon>Bacteria</taxon>
        <taxon>Bacillati</taxon>
        <taxon>Actinomycetota</taxon>
        <taxon>Actinomycetes</taxon>
        <taxon>Micrococcales</taxon>
        <taxon>Microbacteriaceae</taxon>
        <taxon>Lacisediminihabitans</taxon>
    </lineage>
</organism>
<comment type="similarity">
    <text evidence="1">Belongs to the YciI family.</text>
</comment>
<dbReference type="Proteomes" id="UP000321379">
    <property type="component" value="Unassembled WGS sequence"/>
</dbReference>